<evidence type="ECO:0000256" key="4">
    <source>
        <dbReference type="ARBA" id="ARBA00023136"/>
    </source>
</evidence>
<comment type="similarity">
    <text evidence="1">Belongs to the GTP-binding SRP family.</text>
</comment>
<evidence type="ECO:0000256" key="5">
    <source>
        <dbReference type="ARBA" id="ARBA00023170"/>
    </source>
</evidence>
<proteinExistence type="inferred from homology"/>
<dbReference type="GO" id="GO:0003924">
    <property type="term" value="F:GTPase activity"/>
    <property type="evidence" value="ECO:0007669"/>
    <property type="project" value="TreeGrafter"/>
</dbReference>
<dbReference type="Pfam" id="PF02881">
    <property type="entry name" value="SRP54_N"/>
    <property type="match status" value="1"/>
</dbReference>
<dbReference type="RefSeq" id="XP_044557157.1">
    <property type="nucleotide sequence ID" value="XM_044713294.1"/>
</dbReference>
<dbReference type="Gene3D" id="1.20.120.140">
    <property type="entry name" value="Signal recognition particle SRP54, nucleotide-binding domain"/>
    <property type="match status" value="1"/>
</dbReference>
<reference evidence="8 9" key="1">
    <citation type="journal article" date="2019" name="Sci. Rep.">
        <title>Nanopore sequencing improves the draft genome of the human pathogenic amoeba Naegleria fowleri.</title>
        <authorList>
            <person name="Liechti N."/>
            <person name="Schurch N."/>
            <person name="Bruggmann R."/>
            <person name="Wittwer M."/>
        </authorList>
    </citation>
    <scope>NUCLEOTIDE SEQUENCE [LARGE SCALE GENOMIC DNA]</scope>
    <source>
        <strain evidence="8 9">ATCC 30894</strain>
    </source>
</reference>
<dbReference type="GO" id="GO:0005886">
    <property type="term" value="C:plasma membrane"/>
    <property type="evidence" value="ECO:0007669"/>
    <property type="project" value="TreeGrafter"/>
</dbReference>
<dbReference type="InterPro" id="IPR013822">
    <property type="entry name" value="Signal_recog_particl_SRP54_hlx"/>
</dbReference>
<dbReference type="PANTHER" id="PTHR43134:SF1">
    <property type="entry name" value="SIGNAL RECOGNITION PARTICLE RECEPTOR SUBUNIT ALPHA"/>
    <property type="match status" value="1"/>
</dbReference>
<gene>
    <name evidence="8" type="ORF">FDP41_009346</name>
</gene>
<dbReference type="SUPFAM" id="SSF47364">
    <property type="entry name" value="Domain of the SRP/SRP receptor G-proteins"/>
    <property type="match status" value="1"/>
</dbReference>
<evidence type="ECO:0000256" key="3">
    <source>
        <dbReference type="ARBA" id="ARBA00023134"/>
    </source>
</evidence>
<dbReference type="Gene3D" id="3.40.50.300">
    <property type="entry name" value="P-loop containing nucleotide triphosphate hydrolases"/>
    <property type="match status" value="1"/>
</dbReference>
<accession>A0A6A5AXS2</accession>
<dbReference type="EMBL" id="VFQX01000068">
    <property type="protein sequence ID" value="KAF0972443.1"/>
    <property type="molecule type" value="Genomic_DNA"/>
</dbReference>
<comment type="subcellular location">
    <subcellularLocation>
        <location evidence="6">Endomembrane system</location>
        <topology evidence="6">Peripheral membrane protein</topology>
        <orientation evidence="6">Cytoplasmic side</orientation>
    </subcellularLocation>
</comment>
<dbReference type="SMART" id="SM00382">
    <property type="entry name" value="AAA"/>
    <property type="match status" value="1"/>
</dbReference>
<sequence length="379" mass="42205">MFSRILGGLSKTSSTIFSKIGSILGGSANAQRKVFNEEDFKLLESALLSSDVGNNTTQLLLQRMKSQVTNIEKELENNPNMTDVKPMKSILREEMLKLFQNPMQQQIVKRLQQNQGTPEEEISVSLTPLSMKSRPTVVQICGVNGSGKTTTIGKLLHKYRQSGTVRHMIVAAADTVRAAAPDQLRSWVERTPDCSIVDLTESEKLKKQSETHQPVKTKNIRQVSYKVPSESVVYEAIQQGLRKEDVDVVFVDTAGRLQNQEASMKELALINEMCSRSRKGAPDHTWLILDGTIGQNSIQQAKLFQKYVRISGIIVTKLDGSAKGGVILAIANELKIPVLYIGLGESVQDLRPFYPEQFVDSILSVTEQNNEKQDDDEEE</sequence>
<dbReference type="GO" id="GO:0005047">
    <property type="term" value="F:signal recognition particle binding"/>
    <property type="evidence" value="ECO:0007669"/>
    <property type="project" value="TreeGrafter"/>
</dbReference>
<keyword evidence="5" id="KW-0675">Receptor</keyword>
<evidence type="ECO:0000256" key="2">
    <source>
        <dbReference type="ARBA" id="ARBA00022741"/>
    </source>
</evidence>
<dbReference type="VEuPathDB" id="AmoebaDB:NfTy_061710"/>
<dbReference type="SMART" id="SM00962">
    <property type="entry name" value="SRP54"/>
    <property type="match status" value="1"/>
</dbReference>
<evidence type="ECO:0000256" key="1">
    <source>
        <dbReference type="ARBA" id="ARBA00008531"/>
    </source>
</evidence>
<dbReference type="SMART" id="SM00963">
    <property type="entry name" value="SRP54_N"/>
    <property type="match status" value="1"/>
</dbReference>
<dbReference type="Proteomes" id="UP000444721">
    <property type="component" value="Unassembled WGS sequence"/>
</dbReference>
<feature type="domain" description="SRP54-type proteins GTP-binding" evidence="7">
    <location>
        <begin position="337"/>
        <end position="350"/>
    </location>
</feature>
<dbReference type="AlphaFoldDB" id="A0A6A5AXS2"/>
<protein>
    <recommendedName>
        <fullName evidence="7">SRP54-type proteins GTP-binding domain-containing protein</fullName>
    </recommendedName>
</protein>
<dbReference type="OrthoDB" id="6688196at2759"/>
<name>A0A6A5AXS2_NAEFO</name>
<dbReference type="GO" id="GO:0005525">
    <property type="term" value="F:GTP binding"/>
    <property type="evidence" value="ECO:0007669"/>
    <property type="project" value="UniProtKB-KW"/>
</dbReference>
<evidence type="ECO:0000313" key="8">
    <source>
        <dbReference type="EMBL" id="KAF0972443.1"/>
    </source>
</evidence>
<dbReference type="VEuPathDB" id="AmoebaDB:FDP41_009346"/>
<dbReference type="InterPro" id="IPR003593">
    <property type="entry name" value="AAA+_ATPase"/>
</dbReference>
<dbReference type="GO" id="GO:0012505">
    <property type="term" value="C:endomembrane system"/>
    <property type="evidence" value="ECO:0007669"/>
    <property type="project" value="UniProtKB-SubCell"/>
</dbReference>
<dbReference type="GO" id="GO:0005737">
    <property type="term" value="C:cytoplasm"/>
    <property type="evidence" value="ECO:0007669"/>
    <property type="project" value="UniProtKB-ARBA"/>
</dbReference>
<dbReference type="GO" id="GO:0006614">
    <property type="term" value="P:SRP-dependent cotranslational protein targeting to membrane"/>
    <property type="evidence" value="ECO:0007669"/>
    <property type="project" value="InterPro"/>
</dbReference>
<dbReference type="PROSITE" id="PS00300">
    <property type="entry name" value="SRP54"/>
    <property type="match status" value="1"/>
</dbReference>
<dbReference type="PANTHER" id="PTHR43134">
    <property type="entry name" value="SIGNAL RECOGNITION PARTICLE RECEPTOR SUBUNIT ALPHA"/>
    <property type="match status" value="1"/>
</dbReference>
<dbReference type="InterPro" id="IPR000897">
    <property type="entry name" value="SRP54_GTPase_dom"/>
</dbReference>
<dbReference type="InterPro" id="IPR042101">
    <property type="entry name" value="SRP54_N_sf"/>
</dbReference>
<keyword evidence="9" id="KW-1185">Reference proteome</keyword>
<dbReference type="Pfam" id="PF00448">
    <property type="entry name" value="SRP54"/>
    <property type="match status" value="2"/>
</dbReference>
<dbReference type="GeneID" id="68116562"/>
<keyword evidence="3" id="KW-0342">GTP-binding</keyword>
<evidence type="ECO:0000256" key="6">
    <source>
        <dbReference type="ARBA" id="ARBA00029433"/>
    </source>
</evidence>
<comment type="caution">
    <text evidence="8">The sequence shown here is derived from an EMBL/GenBank/DDBJ whole genome shotgun (WGS) entry which is preliminary data.</text>
</comment>
<keyword evidence="2" id="KW-0547">Nucleotide-binding</keyword>
<keyword evidence="4" id="KW-0472">Membrane</keyword>
<dbReference type="OMA" id="QICGVNG"/>
<dbReference type="InterPro" id="IPR027417">
    <property type="entry name" value="P-loop_NTPase"/>
</dbReference>
<dbReference type="SUPFAM" id="SSF52540">
    <property type="entry name" value="P-loop containing nucleoside triphosphate hydrolases"/>
    <property type="match status" value="1"/>
</dbReference>
<evidence type="ECO:0000313" key="9">
    <source>
        <dbReference type="Proteomes" id="UP000444721"/>
    </source>
</evidence>
<dbReference type="InterPro" id="IPR036225">
    <property type="entry name" value="SRP/SRP_N"/>
</dbReference>
<organism evidence="8 9">
    <name type="scientific">Naegleria fowleri</name>
    <name type="common">Brain eating amoeba</name>
    <dbReference type="NCBI Taxonomy" id="5763"/>
    <lineage>
        <taxon>Eukaryota</taxon>
        <taxon>Discoba</taxon>
        <taxon>Heterolobosea</taxon>
        <taxon>Tetramitia</taxon>
        <taxon>Eutetramitia</taxon>
        <taxon>Vahlkampfiidae</taxon>
        <taxon>Naegleria</taxon>
    </lineage>
</organism>
<dbReference type="VEuPathDB" id="AmoebaDB:NF0111200"/>
<evidence type="ECO:0000259" key="7">
    <source>
        <dbReference type="PROSITE" id="PS00300"/>
    </source>
</evidence>